<dbReference type="EMBL" id="MU128990">
    <property type="protein sequence ID" value="KAF9512196.1"/>
    <property type="molecule type" value="Genomic_DNA"/>
</dbReference>
<evidence type="ECO:0000313" key="2">
    <source>
        <dbReference type="EMBL" id="KAF9512196.1"/>
    </source>
</evidence>
<name>A0A9P6DRH2_9AGAM</name>
<protein>
    <submittedName>
        <fullName evidence="2">Uncharacterized protein</fullName>
    </submittedName>
</protein>
<evidence type="ECO:0000313" key="3">
    <source>
        <dbReference type="Proteomes" id="UP000886523"/>
    </source>
</evidence>
<reference evidence="2" key="1">
    <citation type="journal article" date="2020" name="Nat. Commun.">
        <title>Large-scale genome sequencing of mycorrhizal fungi provides insights into the early evolution of symbiotic traits.</title>
        <authorList>
            <person name="Miyauchi S."/>
            <person name="Kiss E."/>
            <person name="Kuo A."/>
            <person name="Drula E."/>
            <person name="Kohler A."/>
            <person name="Sanchez-Garcia M."/>
            <person name="Morin E."/>
            <person name="Andreopoulos B."/>
            <person name="Barry K.W."/>
            <person name="Bonito G."/>
            <person name="Buee M."/>
            <person name="Carver A."/>
            <person name="Chen C."/>
            <person name="Cichocki N."/>
            <person name="Clum A."/>
            <person name="Culley D."/>
            <person name="Crous P.W."/>
            <person name="Fauchery L."/>
            <person name="Girlanda M."/>
            <person name="Hayes R.D."/>
            <person name="Keri Z."/>
            <person name="LaButti K."/>
            <person name="Lipzen A."/>
            <person name="Lombard V."/>
            <person name="Magnuson J."/>
            <person name="Maillard F."/>
            <person name="Murat C."/>
            <person name="Nolan M."/>
            <person name="Ohm R.A."/>
            <person name="Pangilinan J."/>
            <person name="Pereira M.F."/>
            <person name="Perotto S."/>
            <person name="Peter M."/>
            <person name="Pfister S."/>
            <person name="Riley R."/>
            <person name="Sitrit Y."/>
            <person name="Stielow J.B."/>
            <person name="Szollosi G."/>
            <person name="Zifcakova L."/>
            <person name="Stursova M."/>
            <person name="Spatafora J.W."/>
            <person name="Tedersoo L."/>
            <person name="Vaario L.M."/>
            <person name="Yamada A."/>
            <person name="Yan M."/>
            <person name="Wang P."/>
            <person name="Xu J."/>
            <person name="Bruns T."/>
            <person name="Baldrian P."/>
            <person name="Vilgalys R."/>
            <person name="Dunand C."/>
            <person name="Henrissat B."/>
            <person name="Grigoriev I.V."/>
            <person name="Hibbett D."/>
            <person name="Nagy L.G."/>
            <person name="Martin F.M."/>
        </authorList>
    </citation>
    <scope>NUCLEOTIDE SEQUENCE</scope>
    <source>
        <strain evidence="2">UP504</strain>
    </source>
</reference>
<dbReference type="AlphaFoldDB" id="A0A9P6DRH2"/>
<comment type="caution">
    <text evidence="2">The sequence shown here is derived from an EMBL/GenBank/DDBJ whole genome shotgun (WGS) entry which is preliminary data.</text>
</comment>
<evidence type="ECO:0000256" key="1">
    <source>
        <dbReference type="SAM" id="Coils"/>
    </source>
</evidence>
<keyword evidence="3" id="KW-1185">Reference proteome</keyword>
<sequence>MAVPHYPWTIAGHLPKLLQELAKIPVDGGTNFADLLVGTPDRAVLIGEAQSAVLAQIRHYEDRLAAVEATHEEEVQEIQHALRRLRQLYDALHYGADNQPVHDTLAHLQAVLSGTAPPVTSPSPQTGPTYGPILEILLHHLDKTREKVILRVNEDLFSAEYISGGLRDKLRLDTNISPRFYIKHINAHGYTNGGTKWELAMNGGGKQTEHKSSIAT</sequence>
<feature type="coiled-coil region" evidence="1">
    <location>
        <begin position="57"/>
        <end position="88"/>
    </location>
</feature>
<proteinExistence type="predicted"/>
<organism evidence="2 3">
    <name type="scientific">Hydnum rufescens UP504</name>
    <dbReference type="NCBI Taxonomy" id="1448309"/>
    <lineage>
        <taxon>Eukaryota</taxon>
        <taxon>Fungi</taxon>
        <taxon>Dikarya</taxon>
        <taxon>Basidiomycota</taxon>
        <taxon>Agaricomycotina</taxon>
        <taxon>Agaricomycetes</taxon>
        <taxon>Cantharellales</taxon>
        <taxon>Hydnaceae</taxon>
        <taxon>Hydnum</taxon>
    </lineage>
</organism>
<keyword evidence="1" id="KW-0175">Coiled coil</keyword>
<accession>A0A9P6DRH2</accession>
<dbReference type="Proteomes" id="UP000886523">
    <property type="component" value="Unassembled WGS sequence"/>
</dbReference>
<gene>
    <name evidence="2" type="ORF">BS47DRAFT_1394482</name>
</gene>